<gene>
    <name evidence="8" type="ORF">DN757_07920</name>
</gene>
<dbReference type="PROSITE" id="PS51257">
    <property type="entry name" value="PROKAR_LIPOPROTEIN"/>
    <property type="match status" value="1"/>
</dbReference>
<sequence>MNRFYPIIVLLLSLVLTVACGNDGVSSTNMDSTSKENSTRETAQDQSGDKETSTDKAQTKTIVDALGRQVEIPEQPKSVVALWSVGEMLVLGQKPVGSSANLLRFYTEEQRSGIEVVGDNTEGSFEKVMALQPDLIILNARATEEDIDKYSKIVPTVTTPFFGDPFETFHAVAAILNKQNEAEQWIKDYQARVQEKQLQTRDLKLTEQTALVIQFAKKSMYTYRSSTFPVVFNDYQFKLTAKQEELQKEPNFGNLQLPMEVLPEFDADYIFVMISDDDSNPVYEELSQSEVWKKLKAASNNHVYVINNRMAINDVATMDWALEEIYSLLVKK</sequence>
<dbReference type="PANTHER" id="PTHR30532">
    <property type="entry name" value="IRON III DICITRATE-BINDING PERIPLASMIC PROTEIN"/>
    <property type="match status" value="1"/>
</dbReference>
<evidence type="ECO:0000256" key="2">
    <source>
        <dbReference type="ARBA" id="ARBA00008814"/>
    </source>
</evidence>
<evidence type="ECO:0000256" key="6">
    <source>
        <dbReference type="SAM" id="SignalP"/>
    </source>
</evidence>
<evidence type="ECO:0000256" key="5">
    <source>
        <dbReference type="SAM" id="MobiDB-lite"/>
    </source>
</evidence>
<feature type="chain" id="PRO_5015932811" description="Fe/B12 periplasmic-binding domain-containing protein" evidence="6">
    <location>
        <begin position="22"/>
        <end position="332"/>
    </location>
</feature>
<dbReference type="InterPro" id="IPR051313">
    <property type="entry name" value="Bact_iron-sidero_bind"/>
</dbReference>
<protein>
    <recommendedName>
        <fullName evidence="7">Fe/B12 periplasmic-binding domain-containing protein</fullName>
    </recommendedName>
</protein>
<evidence type="ECO:0000313" key="9">
    <source>
        <dbReference type="Proteomes" id="UP000249204"/>
    </source>
</evidence>
<evidence type="ECO:0000256" key="4">
    <source>
        <dbReference type="ARBA" id="ARBA00022729"/>
    </source>
</evidence>
<feature type="domain" description="Fe/B12 periplasmic-binding" evidence="7">
    <location>
        <begin position="68"/>
        <end position="332"/>
    </location>
</feature>
<dbReference type="AlphaFoldDB" id="A0A2W6NM26"/>
<keyword evidence="3" id="KW-0813">Transport</keyword>
<dbReference type="PROSITE" id="PS50983">
    <property type="entry name" value="FE_B12_PBP"/>
    <property type="match status" value="1"/>
</dbReference>
<name>A0A2W6NM26_9BACL</name>
<dbReference type="SUPFAM" id="SSF53807">
    <property type="entry name" value="Helical backbone' metal receptor"/>
    <property type="match status" value="1"/>
</dbReference>
<dbReference type="RefSeq" id="WP_111269727.1">
    <property type="nucleotide sequence ID" value="NZ_QKWW01000022.1"/>
</dbReference>
<dbReference type="GO" id="GO:1901678">
    <property type="term" value="P:iron coordination entity transport"/>
    <property type="evidence" value="ECO:0007669"/>
    <property type="project" value="UniProtKB-ARBA"/>
</dbReference>
<evidence type="ECO:0000313" key="8">
    <source>
        <dbReference type="EMBL" id="PZT56228.1"/>
    </source>
</evidence>
<dbReference type="Proteomes" id="UP000249204">
    <property type="component" value="Unassembled WGS sequence"/>
</dbReference>
<dbReference type="PANTHER" id="PTHR30532:SF26">
    <property type="entry name" value="IRON(3+)-HYDROXAMATE-BINDING PROTEIN FHUD"/>
    <property type="match status" value="1"/>
</dbReference>
<comment type="similarity">
    <text evidence="2">Belongs to the bacterial solute-binding protein 8 family.</text>
</comment>
<keyword evidence="4 6" id="KW-0732">Signal</keyword>
<dbReference type="Gene3D" id="3.40.50.1980">
    <property type="entry name" value="Nitrogenase molybdenum iron protein domain"/>
    <property type="match status" value="2"/>
</dbReference>
<comment type="subcellular location">
    <subcellularLocation>
        <location evidence="1">Cell envelope</location>
    </subcellularLocation>
</comment>
<dbReference type="InterPro" id="IPR002491">
    <property type="entry name" value="ABC_transptr_periplasmic_BD"/>
</dbReference>
<dbReference type="GO" id="GO:0030288">
    <property type="term" value="C:outer membrane-bounded periplasmic space"/>
    <property type="evidence" value="ECO:0007669"/>
    <property type="project" value="TreeGrafter"/>
</dbReference>
<feature type="signal peptide" evidence="6">
    <location>
        <begin position="1"/>
        <end position="21"/>
    </location>
</feature>
<evidence type="ECO:0000256" key="1">
    <source>
        <dbReference type="ARBA" id="ARBA00004196"/>
    </source>
</evidence>
<proteinExistence type="inferred from homology"/>
<comment type="caution">
    <text evidence="8">The sequence shown here is derived from an EMBL/GenBank/DDBJ whole genome shotgun (WGS) entry which is preliminary data.</text>
</comment>
<dbReference type="EMBL" id="QKWW01000022">
    <property type="protein sequence ID" value="PZT56228.1"/>
    <property type="molecule type" value="Genomic_DNA"/>
</dbReference>
<evidence type="ECO:0000256" key="3">
    <source>
        <dbReference type="ARBA" id="ARBA00022448"/>
    </source>
</evidence>
<organism evidence="8 9">
    <name type="scientific">Paenibacillus silvae</name>
    <dbReference type="NCBI Taxonomy" id="1325358"/>
    <lineage>
        <taxon>Bacteria</taxon>
        <taxon>Bacillati</taxon>
        <taxon>Bacillota</taxon>
        <taxon>Bacilli</taxon>
        <taxon>Bacillales</taxon>
        <taxon>Paenibacillaceae</taxon>
        <taxon>Paenibacillus</taxon>
    </lineage>
</organism>
<evidence type="ECO:0000259" key="7">
    <source>
        <dbReference type="PROSITE" id="PS50983"/>
    </source>
</evidence>
<feature type="region of interest" description="Disordered" evidence="5">
    <location>
        <begin position="26"/>
        <end position="58"/>
    </location>
</feature>
<accession>A0A2W6NM26</accession>
<reference evidence="8 9" key="1">
    <citation type="submission" date="2018-06" db="EMBL/GenBank/DDBJ databases">
        <title>Isolation of heavy metals resistant Paenibacillus silvae NC2 from Gold-Copper mine in ZiJin, China.</title>
        <authorList>
            <person name="Xu J."/>
            <person name="Mazhar H.S."/>
            <person name="Rensing C."/>
        </authorList>
    </citation>
    <scope>NUCLEOTIDE SEQUENCE [LARGE SCALE GENOMIC DNA]</scope>
    <source>
        <strain evidence="8 9">NC2</strain>
    </source>
</reference>
<feature type="compositionally biased region" description="Basic and acidic residues" evidence="5">
    <location>
        <begin position="33"/>
        <end position="58"/>
    </location>
</feature>
<dbReference type="Pfam" id="PF01497">
    <property type="entry name" value="Peripla_BP_2"/>
    <property type="match status" value="1"/>
</dbReference>